<evidence type="ECO:0000259" key="1">
    <source>
        <dbReference type="Pfam" id="PF10592"/>
    </source>
</evidence>
<dbReference type="RefSeq" id="WP_025977817.1">
    <property type="nucleotide sequence ID" value="NZ_CP015614.1"/>
</dbReference>
<dbReference type="KEGG" id="bne:DA69_01340"/>
<organism evidence="3 4">
    <name type="scientific">Brevundimonas naejangsanensis</name>
    <dbReference type="NCBI Taxonomy" id="588932"/>
    <lineage>
        <taxon>Bacteria</taxon>
        <taxon>Pseudomonadati</taxon>
        <taxon>Pseudomonadota</taxon>
        <taxon>Alphaproteobacteria</taxon>
        <taxon>Caulobacterales</taxon>
        <taxon>Caulobacteraceae</taxon>
        <taxon>Brevundimonas</taxon>
    </lineage>
</organism>
<dbReference type="Pfam" id="PF22879">
    <property type="entry name" value="AIPR_N"/>
    <property type="match status" value="1"/>
</dbReference>
<sequence>MAETLEQFHEDFFNEVRAQADAAGRFMETSFLEQFGDWLVNSGELETLDVTPYRAAKGMRVDGYGGDPSETDGVLSLVVVDFSSDVTVASLGASAVPAHFRRLENFLEMALSGDFRDRLEESSPGYGLAELIHARRSQIGRARLLLLTNRRLNDRYDGQEAGTLGALPISYNVWDIGRLHRLVSSGRGKEDIEIDFGEQFGELLPCLPAHVGGDGYEAYLSVVPGDLLSRIYEQWGARLLEQNVRAFLQARGGVNKGIRNTILNDPAMFFAYNNGVTATAEEVETVVRNGTTYISRLRNLQIVNGGQTTASIFSSRKKDKADLSRIFVQMKLSVVEPARATEVVPKISEYANSQNRVNAADFFANHPFHIRIEEFSRRIWAPASDGSFRQTKWFYERARGSYADARAYLTPTQKKRFDEEFPKSQSFAKTDLAKFEMAWEACPFLVSKGAQHTFAEYARLVGRRWEKDSDSVNELYFRSAVAKAIIFRGLEKRISDQQWYKDEGGYRAQLVAYTIAKLDQLIRARGLALDFDQVWKAQTIPSALASVLLDIAQTIRPAVTQPGSSVANVTEWAKKQACWARVQDVPFELPETMEVMLLDPQSRKAAVSDARKTQKMDNGIEAQSRVVQLGPDHWAAAAQFAAGRKLLTPADHSLFRVAARPGSFPTEKQSIRLMSVLDNLEAEGFQKS</sequence>
<evidence type="ECO:0000313" key="4">
    <source>
        <dbReference type="Proteomes" id="UP000077603"/>
    </source>
</evidence>
<dbReference type="AlphaFoldDB" id="A0A172Y2V2"/>
<dbReference type="Pfam" id="PF10592">
    <property type="entry name" value="AIPR"/>
    <property type="match status" value="1"/>
</dbReference>
<dbReference type="STRING" id="588932.DA69_01340"/>
<dbReference type="InterPro" id="IPR055101">
    <property type="entry name" value="AIPR_N"/>
</dbReference>
<feature type="domain" description="Abortive infection phage resistance protein N-terminal" evidence="2">
    <location>
        <begin position="31"/>
        <end position="181"/>
    </location>
</feature>
<gene>
    <name evidence="3" type="ORF">DA69_01340</name>
</gene>
<name>A0A172Y2V2_9CAUL</name>
<keyword evidence="4" id="KW-1185">Reference proteome</keyword>
<proteinExistence type="predicted"/>
<accession>A0A172Y2V2</accession>
<evidence type="ECO:0000313" key="3">
    <source>
        <dbReference type="EMBL" id="ANF53530.1"/>
    </source>
</evidence>
<dbReference type="OrthoDB" id="9806213at2"/>
<reference evidence="3 4" key="1">
    <citation type="journal article" date="2014" name="Genome Announc.">
        <title>Genome Sequence of a Promising Hydrogen-Producing Facultative Anaerobic Bacterium, Brevundimonas naejangsanensis Strain B1.</title>
        <authorList>
            <person name="Su H."/>
            <person name="Zhang T."/>
            <person name="Bao M."/>
            <person name="Jiang Y."/>
            <person name="Wang Y."/>
            <person name="Tan T."/>
        </authorList>
    </citation>
    <scope>NUCLEOTIDE SEQUENCE [LARGE SCALE GENOMIC DNA]</scope>
    <source>
        <strain evidence="3 4">B1</strain>
    </source>
</reference>
<dbReference type="EMBL" id="CP015614">
    <property type="protein sequence ID" value="ANF53530.1"/>
    <property type="molecule type" value="Genomic_DNA"/>
</dbReference>
<protein>
    <submittedName>
        <fullName evidence="3">AIPR protein</fullName>
    </submittedName>
</protein>
<dbReference type="eggNOG" id="ENOG502Z7VT">
    <property type="taxonomic scope" value="Bacteria"/>
</dbReference>
<dbReference type="Proteomes" id="UP000077603">
    <property type="component" value="Chromosome"/>
</dbReference>
<dbReference type="InterPro" id="IPR018891">
    <property type="entry name" value="AIPR_C"/>
</dbReference>
<evidence type="ECO:0000259" key="2">
    <source>
        <dbReference type="Pfam" id="PF22879"/>
    </source>
</evidence>
<feature type="domain" description="Abortive phage infection protein C-terminal" evidence="1">
    <location>
        <begin position="240"/>
        <end position="558"/>
    </location>
</feature>